<protein>
    <recommendedName>
        <fullName evidence="8">YetF C-terminal domain-containing protein</fullName>
    </recommendedName>
</protein>
<feature type="transmembrane region" description="Helical" evidence="7">
    <location>
        <begin position="49"/>
        <end position="67"/>
    </location>
</feature>
<dbReference type="PANTHER" id="PTHR34582:SF6">
    <property type="entry name" value="UPF0702 TRANSMEMBRANE PROTEIN YCAP"/>
    <property type="match status" value="1"/>
</dbReference>
<dbReference type="InterPro" id="IPR007353">
    <property type="entry name" value="DUF421"/>
</dbReference>
<dbReference type="FunCoup" id="B4D2T9">
    <property type="interactions" value="10"/>
</dbReference>
<dbReference type="RefSeq" id="WP_006980552.1">
    <property type="nucleotide sequence ID" value="NZ_ABVL01000009.1"/>
</dbReference>
<evidence type="ECO:0000256" key="4">
    <source>
        <dbReference type="ARBA" id="ARBA00022692"/>
    </source>
</evidence>
<dbReference type="InterPro" id="IPR023090">
    <property type="entry name" value="UPF0702_alpha/beta_dom_sf"/>
</dbReference>
<keyword evidence="10" id="KW-1185">Reference proteome</keyword>
<feature type="domain" description="YetF C-terminal" evidence="8">
    <location>
        <begin position="96"/>
        <end position="163"/>
    </location>
</feature>
<dbReference type="Proteomes" id="UP000005824">
    <property type="component" value="Unassembled WGS sequence"/>
</dbReference>
<keyword evidence="3" id="KW-1003">Cell membrane</keyword>
<feature type="transmembrane region" description="Helical" evidence="7">
    <location>
        <begin position="73"/>
        <end position="95"/>
    </location>
</feature>
<dbReference type="eggNOG" id="COG2323">
    <property type="taxonomic scope" value="Bacteria"/>
</dbReference>
<proteinExistence type="inferred from homology"/>
<evidence type="ECO:0000256" key="6">
    <source>
        <dbReference type="ARBA" id="ARBA00023136"/>
    </source>
</evidence>
<dbReference type="Gene3D" id="3.30.240.20">
    <property type="entry name" value="bsu07140 like domains"/>
    <property type="match status" value="1"/>
</dbReference>
<organism evidence="9 10">
    <name type="scientific">Chthoniobacter flavus Ellin428</name>
    <dbReference type="NCBI Taxonomy" id="497964"/>
    <lineage>
        <taxon>Bacteria</taxon>
        <taxon>Pseudomonadati</taxon>
        <taxon>Verrucomicrobiota</taxon>
        <taxon>Spartobacteria</taxon>
        <taxon>Chthoniobacterales</taxon>
        <taxon>Chthoniobacteraceae</taxon>
        <taxon>Chthoniobacter</taxon>
    </lineage>
</organism>
<evidence type="ECO:0000256" key="7">
    <source>
        <dbReference type="SAM" id="Phobius"/>
    </source>
</evidence>
<feature type="transmembrane region" description="Helical" evidence="7">
    <location>
        <begin position="20"/>
        <end position="37"/>
    </location>
</feature>
<dbReference type="GO" id="GO:0005886">
    <property type="term" value="C:plasma membrane"/>
    <property type="evidence" value="ECO:0007669"/>
    <property type="project" value="UniProtKB-SubCell"/>
</dbReference>
<dbReference type="EMBL" id="ABVL01000009">
    <property type="protein sequence ID" value="EDY19050.1"/>
    <property type="molecule type" value="Genomic_DNA"/>
</dbReference>
<keyword evidence="4 7" id="KW-0812">Transmembrane</keyword>
<evidence type="ECO:0000256" key="5">
    <source>
        <dbReference type="ARBA" id="ARBA00022989"/>
    </source>
</evidence>
<gene>
    <name evidence="9" type="ORF">CfE428DRAFT_3227</name>
</gene>
<keyword evidence="5 7" id="KW-1133">Transmembrane helix</keyword>
<dbReference type="Pfam" id="PF04239">
    <property type="entry name" value="DUF421"/>
    <property type="match status" value="1"/>
</dbReference>
<dbReference type="STRING" id="497964.CfE428DRAFT_3227"/>
<evidence type="ECO:0000313" key="9">
    <source>
        <dbReference type="EMBL" id="EDY19050.1"/>
    </source>
</evidence>
<comment type="subcellular location">
    <subcellularLocation>
        <location evidence="1">Cell membrane</location>
        <topology evidence="1">Multi-pass membrane protein</topology>
    </subcellularLocation>
</comment>
<reference evidence="9 10" key="1">
    <citation type="journal article" date="2011" name="J. Bacteriol.">
        <title>Genome sequence of Chthoniobacter flavus Ellin428, an aerobic heterotrophic soil bacterium.</title>
        <authorList>
            <person name="Kant R."/>
            <person name="van Passel M.W."/>
            <person name="Palva A."/>
            <person name="Lucas S."/>
            <person name="Lapidus A."/>
            <person name="Glavina Del Rio T."/>
            <person name="Dalin E."/>
            <person name="Tice H."/>
            <person name="Bruce D."/>
            <person name="Goodwin L."/>
            <person name="Pitluck S."/>
            <person name="Larimer F.W."/>
            <person name="Land M.L."/>
            <person name="Hauser L."/>
            <person name="Sangwan P."/>
            <person name="de Vos W.M."/>
            <person name="Janssen P.H."/>
            <person name="Smidt H."/>
        </authorList>
    </citation>
    <scope>NUCLEOTIDE SEQUENCE [LARGE SCALE GENOMIC DNA]</scope>
    <source>
        <strain evidence="9 10">Ellin428</strain>
    </source>
</reference>
<name>B4D2T9_9BACT</name>
<evidence type="ECO:0000256" key="3">
    <source>
        <dbReference type="ARBA" id="ARBA00022475"/>
    </source>
</evidence>
<dbReference type="AlphaFoldDB" id="B4D2T9"/>
<evidence type="ECO:0000259" key="8">
    <source>
        <dbReference type="Pfam" id="PF04239"/>
    </source>
</evidence>
<evidence type="ECO:0000313" key="10">
    <source>
        <dbReference type="Proteomes" id="UP000005824"/>
    </source>
</evidence>
<accession>B4D2T9</accession>
<dbReference type="PANTHER" id="PTHR34582">
    <property type="entry name" value="UPF0702 TRANSMEMBRANE PROTEIN YCAP"/>
    <property type="match status" value="1"/>
</dbReference>
<comment type="similarity">
    <text evidence="2">Belongs to the UPF0702 family.</text>
</comment>
<evidence type="ECO:0000256" key="2">
    <source>
        <dbReference type="ARBA" id="ARBA00006448"/>
    </source>
</evidence>
<dbReference type="InParanoid" id="B4D2T9"/>
<comment type="caution">
    <text evidence="9">The sequence shown here is derived from an EMBL/GenBank/DDBJ whole genome shotgun (WGS) entry which is preliminary data.</text>
</comment>
<evidence type="ECO:0000256" key="1">
    <source>
        <dbReference type="ARBA" id="ARBA00004651"/>
    </source>
</evidence>
<sequence length="163" mass="18175">MKTLYSLFGEGVEAQHLTVGQVLLRAVVVFFATLIIVRFANKRFFARKTAFDIILGFILGSIMARAVNGSEQLIPTIVAGFALAILHRLLGYLACRWKRFGDLIKGSTQTLVEAGNVHQREMTQHHITNEDLLEELRLKGVERPADAKFAILERSGEISVVPK</sequence>
<keyword evidence="6 7" id="KW-0472">Membrane</keyword>